<proteinExistence type="predicted"/>
<dbReference type="Proteomes" id="UP001515480">
    <property type="component" value="Unassembled WGS sequence"/>
</dbReference>
<dbReference type="AlphaFoldDB" id="A0AB34JZC5"/>
<organism evidence="3 4">
    <name type="scientific">Prymnesium parvum</name>
    <name type="common">Toxic golden alga</name>
    <dbReference type="NCBI Taxonomy" id="97485"/>
    <lineage>
        <taxon>Eukaryota</taxon>
        <taxon>Haptista</taxon>
        <taxon>Haptophyta</taxon>
        <taxon>Prymnesiophyceae</taxon>
        <taxon>Prymnesiales</taxon>
        <taxon>Prymnesiaceae</taxon>
        <taxon>Prymnesium</taxon>
    </lineage>
</organism>
<dbReference type="Pfam" id="PF04432">
    <property type="entry name" value="FrhB_FdhB_C"/>
    <property type="match status" value="1"/>
</dbReference>
<protein>
    <recommendedName>
        <fullName evidence="5">Coenzyme F420 hydrogenase</fullName>
    </recommendedName>
</protein>
<evidence type="ECO:0000313" key="3">
    <source>
        <dbReference type="EMBL" id="KAL1526256.1"/>
    </source>
</evidence>
<evidence type="ECO:0000259" key="1">
    <source>
        <dbReference type="Pfam" id="PF04422"/>
    </source>
</evidence>
<comment type="caution">
    <text evidence="3">The sequence shown here is derived from an EMBL/GenBank/DDBJ whole genome shotgun (WGS) entry which is preliminary data.</text>
</comment>
<name>A0AB34JZC5_PRYPA</name>
<evidence type="ECO:0000313" key="4">
    <source>
        <dbReference type="Proteomes" id="UP001515480"/>
    </source>
</evidence>
<gene>
    <name evidence="3" type="ORF">AB1Y20_014976</name>
</gene>
<feature type="domain" description="Coenzyme F420 hydrogenase/dehydrogenase beta subunit N-terminal" evidence="1">
    <location>
        <begin position="114"/>
        <end position="182"/>
    </location>
</feature>
<dbReference type="PANTHER" id="PTHR31332:SF0">
    <property type="entry name" value="7-HYDROXYMETHYL CHLOROPHYLL A REDUCTASE, CHLOROPLASTIC"/>
    <property type="match status" value="1"/>
</dbReference>
<evidence type="ECO:0000259" key="2">
    <source>
        <dbReference type="Pfam" id="PF04432"/>
    </source>
</evidence>
<dbReference type="GO" id="GO:0052592">
    <property type="term" value="F:oxidoreductase activity, acting on CH or CH2 groups, with an iron-sulfur protein as acceptor"/>
    <property type="evidence" value="ECO:0007669"/>
    <property type="project" value="TreeGrafter"/>
</dbReference>
<dbReference type="PANTHER" id="PTHR31332">
    <property type="entry name" value="7-HYDROXYMETHYL CHLOROPHYLL A REDUCTASE, CHLOROPLASTIC"/>
    <property type="match status" value="1"/>
</dbReference>
<reference evidence="3 4" key="1">
    <citation type="journal article" date="2024" name="Science">
        <title>Giant polyketide synthase enzymes in the biosynthesis of giant marine polyether toxins.</title>
        <authorList>
            <person name="Fallon T.R."/>
            <person name="Shende V.V."/>
            <person name="Wierzbicki I.H."/>
            <person name="Pendleton A.L."/>
            <person name="Watervoot N.F."/>
            <person name="Auber R.P."/>
            <person name="Gonzalez D.J."/>
            <person name="Wisecaver J.H."/>
            <person name="Moore B.S."/>
        </authorList>
    </citation>
    <scope>NUCLEOTIDE SEQUENCE [LARGE SCALE GENOMIC DNA]</scope>
    <source>
        <strain evidence="3 4">12B1</strain>
    </source>
</reference>
<evidence type="ECO:0008006" key="5">
    <source>
        <dbReference type="Google" id="ProtNLM"/>
    </source>
</evidence>
<dbReference type="Pfam" id="PF04422">
    <property type="entry name" value="FrhB_FdhB_N"/>
    <property type="match status" value="1"/>
</dbReference>
<feature type="domain" description="Coenzyme F420 hydrogenase/dehydrogenase beta subunit C-terminal" evidence="2">
    <location>
        <begin position="192"/>
        <end position="363"/>
    </location>
</feature>
<accession>A0AB34JZC5</accession>
<sequence length="516" mass="54680">MMLAALPLPAFPSPSPAFPSGSPAPAAKPITGPWPSAFPAKELCSNCGLCLSSVGVRHVKEACAFIGPGMSRAESLEHAVHGRSRRYDPSGEGDLSEAHFGVHEEIVYARGVGIDGAQWTGVTTAVALAWLEAGKVDAVVVAAGGAEGDGFAAPAPLLCRTAAEVLRGRRVKPSLCPSLAVLDEVAADEGIKRLLFCGVGCAVQALRSVGARDGQTPEEALRLEELFVLGTHCVDNSPTPQRALAFVASLPSVGEARARDVLAYEFMADFRVHARVATAGGGEETVKDAYMTLPPSIGVPSIADSCYSCFDYTNGLADLVVGYMGAPFERDSEMTSAPLMVTVRNERGRRMLGHAVAAGRVEVLRRGGKGGVGLLSEGDRTKITAATFKKDSLVQTLTNPAYVAGDQGAPPLVGDILARLIARTLPRGMEFARYSIDYHYLRNLLFVEDRLGAERAAEHVPQYAKAIMARYEDEVRSVRGGGAPPASREFDGKRLAQGFQQWLGQFARGISSMLSQ</sequence>
<dbReference type="InterPro" id="IPR045220">
    <property type="entry name" value="FRHB/FDHB/HCAR-like"/>
</dbReference>
<dbReference type="InterPro" id="IPR007525">
    <property type="entry name" value="FrhB_FdhB_C"/>
</dbReference>
<keyword evidence="4" id="KW-1185">Reference proteome</keyword>
<dbReference type="EMBL" id="JBGBPQ010000003">
    <property type="protein sequence ID" value="KAL1526256.1"/>
    <property type="molecule type" value="Genomic_DNA"/>
</dbReference>
<dbReference type="InterPro" id="IPR007516">
    <property type="entry name" value="Co_F420_Hydgase/DH_bsu_N"/>
</dbReference>